<dbReference type="SUPFAM" id="SSF81296">
    <property type="entry name" value="E set domains"/>
    <property type="match status" value="1"/>
</dbReference>
<comment type="catalytic activity">
    <reaction evidence="12 14">
        <text>hydrolysis of (1-&gt;4)-alpha-D-glucosidic linkage in 4-alpha-D-[(1-&gt;4)-alpha-D-glucanosyl]n trehalose to yield trehalose and (1-&gt;4)-alpha-D-glucan.</text>
        <dbReference type="EC" id="3.2.1.141"/>
    </reaction>
</comment>
<comment type="similarity">
    <text evidence="3 14">Belongs to the glycosyl hydrolase 13 family.</text>
</comment>
<protein>
    <recommendedName>
        <fullName evidence="5 13">Malto-oligosyltrehalose trehalohydrolase</fullName>
        <shortName evidence="14">MTHase</shortName>
        <ecNumber evidence="4 13">3.2.1.141</ecNumber>
    </recommendedName>
    <alternativeName>
        <fullName evidence="11 14">4-alpha-D-((1-&gt;4)-alpha-D-glucano)trehalose trehalohydrolase</fullName>
    </alternativeName>
    <alternativeName>
        <fullName evidence="10 14">Maltooligosyl trehalose trehalohydrolase</fullName>
    </alternativeName>
</protein>
<evidence type="ECO:0000256" key="2">
    <source>
        <dbReference type="ARBA" id="ARBA00005199"/>
    </source>
</evidence>
<feature type="active site" description="Nucleophile" evidence="15">
    <location>
        <position position="262"/>
    </location>
</feature>
<dbReference type="CDD" id="cd02853">
    <property type="entry name" value="E_set_MTHase_like_N"/>
    <property type="match status" value="1"/>
</dbReference>
<dbReference type="NCBIfam" id="TIGR02402">
    <property type="entry name" value="trehalose_TreZ"/>
    <property type="match status" value="1"/>
</dbReference>
<sequence>MVDLTLGAVYLGERRARFTVWAPKVERLDLHLLTPRERLVPMERGERGYWSVVATDVEPGTRYWYRLEGERDLPDPASRWQPLGVHGPSALVDPTGFAWTDREWRGRPQDALIFYELHVGAFTPEGTFDAVVPHLPELAELGITAIELMPVSQFPGERNWGYDAVYPFAVQHSYGGPDGLRRLVDACHRQGITVFLDVIYNHLGPEGNYLGEYGFYFTERYRTPWGPAINFDGPASDEVRRYVIENALMWLREYHIDGFRLDAVHAILDQRPLHILEELSQAIHREAERQGRLIHVIAESDANDPRLIAHPAAGGYGLDGVWSDDFHHSLHSLLTGERQGYYQDYGSLDHLARALRSGFTYTGQYSPHRRRSHGRPAPLAHPRQFVVCAQNHDQVGNRAAGERLSQLVSLAQLKLAAATVILSPYLPLLFMGEEYGETAPFQYFTSHSDPDLARAVREGRRREFAAFAWGDEVPDPQDPATFERSKLQRALREQRQHAALQAYYRELLRLRRSIPALATLDREGIDVQVREEHRSIIVHRQAGNSRACLILCFAAQAQSIPLSLEPGVWSVRLDSEAERWNGQGSRLGDQLAVNSMVNLGAQPWSAILLEHEDDS</sequence>
<evidence type="ECO:0000256" key="1">
    <source>
        <dbReference type="ARBA" id="ARBA00004496"/>
    </source>
</evidence>
<keyword evidence="6" id="KW-0963">Cytoplasm</keyword>
<dbReference type="InterPro" id="IPR004193">
    <property type="entry name" value="Glyco_hydro_13_N"/>
</dbReference>
<feature type="domain" description="Glycosyl hydrolase family 13 catalytic" evidence="18">
    <location>
        <begin position="91"/>
        <end position="495"/>
    </location>
</feature>
<evidence type="ECO:0000313" key="20">
    <source>
        <dbReference type="Proteomes" id="UP001165306"/>
    </source>
</evidence>
<proteinExistence type="inferred from homology"/>
<evidence type="ECO:0000256" key="16">
    <source>
        <dbReference type="PIRSR" id="PIRSR006337-2"/>
    </source>
</evidence>
<evidence type="ECO:0000256" key="4">
    <source>
        <dbReference type="ARBA" id="ARBA00012268"/>
    </source>
</evidence>
<dbReference type="PANTHER" id="PTHR43651">
    <property type="entry name" value="1,4-ALPHA-GLUCAN-BRANCHING ENZYME"/>
    <property type="match status" value="1"/>
</dbReference>
<evidence type="ECO:0000256" key="12">
    <source>
        <dbReference type="ARBA" id="ARBA00034013"/>
    </source>
</evidence>
<feature type="binding site" evidence="16">
    <location>
        <begin position="392"/>
        <end position="397"/>
    </location>
    <ligand>
        <name>substrate</name>
    </ligand>
</feature>
<evidence type="ECO:0000313" key="19">
    <source>
        <dbReference type="EMBL" id="MCM8748603.1"/>
    </source>
</evidence>
<keyword evidence="9 14" id="KW-0326">Glycosidase</keyword>
<dbReference type="GO" id="GO:0005992">
    <property type="term" value="P:trehalose biosynthetic process"/>
    <property type="evidence" value="ECO:0007669"/>
    <property type="project" value="UniProtKB-UniRule"/>
</dbReference>
<dbReference type="InterPro" id="IPR044901">
    <property type="entry name" value="Trehalose_TreZ_E-set_sf"/>
</dbReference>
<feature type="binding site" evidence="16">
    <location>
        <begin position="260"/>
        <end position="265"/>
    </location>
    <ligand>
        <name>substrate</name>
    </ligand>
</feature>
<evidence type="ECO:0000256" key="13">
    <source>
        <dbReference type="NCBIfam" id="TIGR02402"/>
    </source>
</evidence>
<dbReference type="InterPro" id="IPR013783">
    <property type="entry name" value="Ig-like_fold"/>
</dbReference>
<dbReference type="SUPFAM" id="SSF51445">
    <property type="entry name" value="(Trans)glycosidases"/>
    <property type="match status" value="1"/>
</dbReference>
<evidence type="ECO:0000256" key="7">
    <source>
        <dbReference type="ARBA" id="ARBA00022801"/>
    </source>
</evidence>
<comment type="subcellular location">
    <subcellularLocation>
        <location evidence="1 15">Cytoplasm</location>
    </subcellularLocation>
</comment>
<name>A0AA41WEI0_9BACT</name>
<gene>
    <name evidence="19" type="primary">treZ</name>
    <name evidence="19" type="ORF">NET02_05550</name>
</gene>
<dbReference type="GO" id="GO:0005737">
    <property type="term" value="C:cytoplasm"/>
    <property type="evidence" value="ECO:0007669"/>
    <property type="project" value="UniProtKB-SubCell"/>
</dbReference>
<dbReference type="SMART" id="SM00642">
    <property type="entry name" value="Aamy"/>
    <property type="match status" value="1"/>
</dbReference>
<evidence type="ECO:0000259" key="18">
    <source>
        <dbReference type="SMART" id="SM00642"/>
    </source>
</evidence>
<evidence type="ECO:0000256" key="8">
    <source>
        <dbReference type="ARBA" id="ARBA00023277"/>
    </source>
</evidence>
<evidence type="ECO:0000256" key="6">
    <source>
        <dbReference type="ARBA" id="ARBA00022490"/>
    </source>
</evidence>
<evidence type="ECO:0000256" key="10">
    <source>
        <dbReference type="ARBA" id="ARBA00032057"/>
    </source>
</evidence>
<dbReference type="Pfam" id="PF00128">
    <property type="entry name" value="Alpha-amylase"/>
    <property type="match status" value="1"/>
</dbReference>
<feature type="active site" description="Proton donor" evidence="15">
    <location>
        <position position="299"/>
    </location>
</feature>
<dbReference type="Gene3D" id="1.10.10.760">
    <property type="entry name" value="E-set domains of sugar-utilizing enzymes"/>
    <property type="match status" value="1"/>
</dbReference>
<dbReference type="PIRSF" id="PIRSF006337">
    <property type="entry name" value="Trehalose_TreZ"/>
    <property type="match status" value="1"/>
</dbReference>
<dbReference type="InterPro" id="IPR006047">
    <property type="entry name" value="GH13_cat_dom"/>
</dbReference>
<feature type="site" description="Transition state stabilizer" evidence="17">
    <location>
        <position position="393"/>
    </location>
</feature>
<dbReference type="Gene3D" id="2.60.40.10">
    <property type="entry name" value="Immunoglobulins"/>
    <property type="match status" value="1"/>
</dbReference>
<evidence type="ECO:0000256" key="14">
    <source>
        <dbReference type="PIRNR" id="PIRNR006337"/>
    </source>
</evidence>
<evidence type="ECO:0000256" key="17">
    <source>
        <dbReference type="PIRSR" id="PIRSR006337-3"/>
    </source>
</evidence>
<dbReference type="GO" id="GO:0033942">
    <property type="term" value="F:4-alpha-D-(1-&gt;4)-alpha-D-glucanotrehalose trehalohydrolase activity"/>
    <property type="evidence" value="ECO:0007669"/>
    <property type="project" value="UniProtKB-EC"/>
</dbReference>
<evidence type="ECO:0000256" key="3">
    <source>
        <dbReference type="ARBA" id="ARBA00008061"/>
    </source>
</evidence>
<dbReference type="EMBL" id="JAMSLR010000003">
    <property type="protein sequence ID" value="MCM8748603.1"/>
    <property type="molecule type" value="Genomic_DNA"/>
</dbReference>
<accession>A0AA41WEI0</accession>
<keyword evidence="20" id="KW-1185">Reference proteome</keyword>
<comment type="caution">
    <text evidence="19">The sequence shown here is derived from an EMBL/GenBank/DDBJ whole genome shotgun (WGS) entry which is preliminary data.</text>
</comment>
<reference evidence="19" key="1">
    <citation type="submission" date="2022-06" db="EMBL/GenBank/DDBJ databases">
        <title>CFH 74404 Thermomicrobiaceae sp.</title>
        <authorList>
            <person name="Ming H."/>
            <person name="Li W.-J."/>
            <person name="Zhao Z."/>
        </authorList>
    </citation>
    <scope>NUCLEOTIDE SEQUENCE</scope>
    <source>
        <strain evidence="19">CFH 74404</strain>
    </source>
</reference>
<dbReference type="AlphaFoldDB" id="A0AA41WEI0"/>
<dbReference type="RefSeq" id="WP_284056386.1">
    <property type="nucleotide sequence ID" value="NZ_JAMSLR010000003.1"/>
</dbReference>
<dbReference type="Proteomes" id="UP001165306">
    <property type="component" value="Unassembled WGS sequence"/>
</dbReference>
<dbReference type="EC" id="3.2.1.141" evidence="4 13"/>
<feature type="binding site" evidence="16">
    <location>
        <begin position="324"/>
        <end position="328"/>
    </location>
    <ligand>
        <name>substrate</name>
    </ligand>
</feature>
<evidence type="ECO:0000256" key="11">
    <source>
        <dbReference type="ARBA" id="ARBA00033284"/>
    </source>
</evidence>
<dbReference type="PANTHER" id="PTHR43651:SF11">
    <property type="entry name" value="MALTO-OLIGOSYLTREHALOSE TREHALOHYDROLASE"/>
    <property type="match status" value="1"/>
</dbReference>
<keyword evidence="7 14" id="KW-0378">Hydrolase</keyword>
<keyword evidence="8" id="KW-0119">Carbohydrate metabolism</keyword>
<evidence type="ECO:0000256" key="15">
    <source>
        <dbReference type="PIRSR" id="PIRSR006337-1"/>
    </source>
</evidence>
<dbReference type="Gene3D" id="3.20.20.80">
    <property type="entry name" value="Glycosidases"/>
    <property type="match status" value="1"/>
</dbReference>
<comment type="pathway">
    <text evidence="2 14">Glycan biosynthesis; trehalose biosynthesis.</text>
</comment>
<dbReference type="InterPro" id="IPR012768">
    <property type="entry name" value="Trehalose_TreZ"/>
</dbReference>
<organism evidence="19 20">
    <name type="scientific">Thermalbibacter longus</name>
    <dbReference type="NCBI Taxonomy" id="2951981"/>
    <lineage>
        <taxon>Bacteria</taxon>
        <taxon>Pseudomonadati</taxon>
        <taxon>Thermomicrobiota</taxon>
        <taxon>Thermomicrobia</taxon>
        <taxon>Thermomicrobiales</taxon>
        <taxon>Thermomicrobiaceae</taxon>
        <taxon>Thermalbibacter</taxon>
    </lineage>
</organism>
<dbReference type="CDD" id="cd11325">
    <property type="entry name" value="AmyAc_GTHase"/>
    <property type="match status" value="1"/>
</dbReference>
<dbReference type="Pfam" id="PF02922">
    <property type="entry name" value="CBM_48"/>
    <property type="match status" value="1"/>
</dbReference>
<dbReference type="InterPro" id="IPR014756">
    <property type="entry name" value="Ig_E-set"/>
</dbReference>
<evidence type="ECO:0000256" key="9">
    <source>
        <dbReference type="ARBA" id="ARBA00023295"/>
    </source>
</evidence>
<dbReference type="InterPro" id="IPR017853">
    <property type="entry name" value="GH"/>
</dbReference>
<evidence type="ECO:0000256" key="5">
    <source>
        <dbReference type="ARBA" id="ARBA00015938"/>
    </source>
</evidence>